<dbReference type="SUPFAM" id="SSF81345">
    <property type="entry name" value="ABC transporter involved in vitamin B12 uptake, BtuC"/>
    <property type="match status" value="1"/>
</dbReference>
<dbReference type="EMBL" id="POVK01000012">
    <property type="protein sequence ID" value="NHA33863.1"/>
    <property type="molecule type" value="Genomic_DNA"/>
</dbReference>
<evidence type="ECO:0000313" key="11">
    <source>
        <dbReference type="EMBL" id="SUM90177.1"/>
    </source>
</evidence>
<name>A0A7Z7VXY4_STASC</name>
<evidence type="ECO:0000256" key="8">
    <source>
        <dbReference type="SAM" id="Phobius"/>
    </source>
</evidence>
<dbReference type="GO" id="GO:0033214">
    <property type="term" value="P:siderophore-iron import into cell"/>
    <property type="evidence" value="ECO:0007669"/>
    <property type="project" value="TreeGrafter"/>
</dbReference>
<evidence type="ECO:0000313" key="9">
    <source>
        <dbReference type="EMBL" id="CAD7360580.1"/>
    </source>
</evidence>
<dbReference type="PANTHER" id="PTHR30472">
    <property type="entry name" value="FERRIC ENTEROBACTIN TRANSPORT SYSTEM PERMEASE PROTEIN"/>
    <property type="match status" value="1"/>
</dbReference>
<dbReference type="PANTHER" id="PTHR30472:SF25">
    <property type="entry name" value="ABC TRANSPORTER PERMEASE PROTEIN MJ0876-RELATED"/>
    <property type="match status" value="1"/>
</dbReference>
<reference evidence="9 12" key="3">
    <citation type="submission" date="2020-11" db="EMBL/GenBank/DDBJ databases">
        <authorList>
            <consortium name="Pathogen Informatics"/>
        </authorList>
    </citation>
    <scope>NUCLEOTIDE SEQUENCE [LARGE SCALE GENOMIC DNA]</scope>
    <source>
        <strain evidence="9 12">NCTC12218</strain>
    </source>
</reference>
<keyword evidence="3" id="KW-0813">Transport</keyword>
<keyword evidence="7 8" id="KW-0472">Membrane</keyword>
<dbReference type="Pfam" id="PF01032">
    <property type="entry name" value="FecCD"/>
    <property type="match status" value="1"/>
</dbReference>
<dbReference type="InterPro" id="IPR000522">
    <property type="entry name" value="ABC_transptr_permease_BtuC"/>
</dbReference>
<evidence type="ECO:0000313" key="12">
    <source>
        <dbReference type="Proteomes" id="UP000264146"/>
    </source>
</evidence>
<feature type="transmembrane region" description="Helical" evidence="8">
    <location>
        <begin position="235"/>
        <end position="254"/>
    </location>
</feature>
<feature type="transmembrane region" description="Helical" evidence="8">
    <location>
        <begin position="291"/>
        <end position="312"/>
    </location>
</feature>
<keyword evidence="13" id="KW-1185">Reference proteome</keyword>
<dbReference type="GO" id="GO:0022857">
    <property type="term" value="F:transmembrane transporter activity"/>
    <property type="evidence" value="ECO:0007669"/>
    <property type="project" value="InterPro"/>
</dbReference>
<evidence type="ECO:0000313" key="10">
    <source>
        <dbReference type="EMBL" id="NHA33863.1"/>
    </source>
</evidence>
<dbReference type="AlphaFoldDB" id="A0A7Z7VXY4"/>
<feature type="transmembrane region" description="Helical" evidence="8">
    <location>
        <begin position="180"/>
        <end position="198"/>
    </location>
</feature>
<keyword evidence="5 8" id="KW-0812">Transmembrane</keyword>
<evidence type="ECO:0000256" key="7">
    <source>
        <dbReference type="ARBA" id="ARBA00023136"/>
    </source>
</evidence>
<comment type="subcellular location">
    <subcellularLocation>
        <location evidence="1">Cell membrane</location>
        <topology evidence="1">Multi-pass membrane protein</topology>
    </subcellularLocation>
</comment>
<feature type="transmembrane region" description="Helical" evidence="8">
    <location>
        <begin position="134"/>
        <end position="154"/>
    </location>
</feature>
<feature type="transmembrane region" description="Helical" evidence="8">
    <location>
        <begin position="83"/>
        <end position="101"/>
    </location>
</feature>
<organism evidence="11">
    <name type="scientific">Staphylococcus schleiferi</name>
    <dbReference type="NCBI Taxonomy" id="1295"/>
    <lineage>
        <taxon>Bacteria</taxon>
        <taxon>Bacillati</taxon>
        <taxon>Bacillota</taxon>
        <taxon>Bacilli</taxon>
        <taxon>Bacillales</taxon>
        <taxon>Staphylococcaceae</taxon>
        <taxon>Staphylococcus</taxon>
    </lineage>
</organism>
<feature type="transmembrane region" description="Helical" evidence="8">
    <location>
        <begin position="107"/>
        <end position="127"/>
    </location>
</feature>
<evidence type="ECO:0000256" key="2">
    <source>
        <dbReference type="ARBA" id="ARBA00007935"/>
    </source>
</evidence>
<reference evidence="10 13" key="1">
    <citation type="submission" date="2018-01" db="EMBL/GenBank/DDBJ databases">
        <title>Complete genome sequence of Staphylococcus Scheliferi isolated from human.</title>
        <authorList>
            <person name="Abouelkhair M.A."/>
            <person name="Bemis D.A."/>
            <person name="Kania S.A."/>
        </authorList>
    </citation>
    <scope>NUCLEOTIDE SEQUENCE [LARGE SCALE GENOMIC DNA]</scope>
    <source>
        <strain evidence="10 13">ATCC 43808</strain>
    </source>
</reference>
<evidence type="ECO:0000256" key="1">
    <source>
        <dbReference type="ARBA" id="ARBA00004651"/>
    </source>
</evidence>
<dbReference type="GO" id="GO:0005886">
    <property type="term" value="C:plasma membrane"/>
    <property type="evidence" value="ECO:0007669"/>
    <property type="project" value="UniProtKB-SubCell"/>
</dbReference>
<accession>A0A7Z7VXY4</accession>
<evidence type="ECO:0000256" key="4">
    <source>
        <dbReference type="ARBA" id="ARBA00022475"/>
    </source>
</evidence>
<reference evidence="11" key="2">
    <citation type="submission" date="2018-06" db="EMBL/GenBank/DDBJ databases">
        <authorList>
            <consortium name="Pathogen Informatics"/>
            <person name="Doyle S."/>
        </authorList>
    </citation>
    <scope>NUCLEOTIDE SEQUENCE [LARGE SCALE GENOMIC DNA]</scope>
    <source>
        <strain evidence="11">NCTC12218</strain>
    </source>
</reference>
<evidence type="ECO:0000256" key="5">
    <source>
        <dbReference type="ARBA" id="ARBA00022692"/>
    </source>
</evidence>
<dbReference type="Gene3D" id="1.10.3470.10">
    <property type="entry name" value="ABC transporter involved in vitamin B12 uptake, BtuC"/>
    <property type="match status" value="1"/>
</dbReference>
<evidence type="ECO:0000256" key="3">
    <source>
        <dbReference type="ARBA" id="ARBA00022448"/>
    </source>
</evidence>
<keyword evidence="4" id="KW-1003">Cell membrane</keyword>
<dbReference type="InterPro" id="IPR037294">
    <property type="entry name" value="ABC_BtuC-like"/>
</dbReference>
<dbReference type="EMBL" id="UHEF01000001">
    <property type="protein sequence ID" value="SUM90177.1"/>
    <property type="molecule type" value="Genomic_DNA"/>
</dbReference>
<gene>
    <name evidence="11" type="primary">yfhA</name>
    <name evidence="10" type="ORF">C1O36_04875</name>
    <name evidence="11" type="ORF">NCTC12218_02257</name>
</gene>
<proteinExistence type="inferred from homology"/>
<dbReference type="GeneID" id="93790897"/>
<dbReference type="Proteomes" id="UP000264146">
    <property type="component" value="Chromosome"/>
</dbReference>
<comment type="similarity">
    <text evidence="2">Belongs to the binding-protein-dependent transport system permease family. FecCD subfamily.</text>
</comment>
<dbReference type="EMBL" id="LR962863">
    <property type="protein sequence ID" value="CAD7360580.1"/>
    <property type="molecule type" value="Genomic_DNA"/>
</dbReference>
<dbReference type="Proteomes" id="UP000572988">
    <property type="component" value="Unassembled WGS sequence"/>
</dbReference>
<dbReference type="CDD" id="cd06550">
    <property type="entry name" value="TM_ABC_iron-siderophores_like"/>
    <property type="match status" value="1"/>
</dbReference>
<evidence type="ECO:0000256" key="6">
    <source>
        <dbReference type="ARBA" id="ARBA00022989"/>
    </source>
</evidence>
<keyword evidence="6 8" id="KW-1133">Transmembrane helix</keyword>
<feature type="transmembrane region" description="Helical" evidence="8">
    <location>
        <begin position="12"/>
        <end position="31"/>
    </location>
</feature>
<sequence length="316" mass="33854">MKNKALRGLISIMLWIIALIVVCAYGLLSQIEWGSPLAATLILEVRLPRILLALLSGMGLTLAGQMFQIILNNPLADSFTLGLANGATVGAACAVLLGLSFSWIAPFAMIMGMVSLFIVIAVAYFITRGYPTRSLILAGILIGSLLNAILFLMVQFNPTKLRNIVAYMFGGFSASEYREVTYVSIVLALTLGAILICLPKIKLLQMNTLSSAALGLHVERLSIVVLLLATAISTVIIGFVGVIGFIGMVIPQFVQRISQQSLTIKLLLNLVIGGTVMVLADVLGAQLLAPIQIPASIVLAIIGIPLMFYLMIVERR</sequence>
<dbReference type="RefSeq" id="WP_016424360.1">
    <property type="nucleotide sequence ID" value="NZ_CABKRV010000001.1"/>
</dbReference>
<feature type="transmembrane region" description="Helical" evidence="8">
    <location>
        <begin position="51"/>
        <end position="71"/>
    </location>
</feature>
<protein>
    <submittedName>
        <fullName evidence="10">Iron ABC transporter permease</fullName>
    </submittedName>
    <submittedName>
        <fullName evidence="11">Iron compound ABC transporter permease</fullName>
    </submittedName>
</protein>
<evidence type="ECO:0000313" key="13">
    <source>
        <dbReference type="Proteomes" id="UP000572988"/>
    </source>
</evidence>